<accession>A0ABT1EBN3</accession>
<gene>
    <name evidence="1" type="ORF">NK125_12595</name>
</gene>
<keyword evidence="2" id="KW-1185">Reference proteome</keyword>
<dbReference type="RefSeq" id="WP_262067017.1">
    <property type="nucleotide sequence ID" value="NZ_JAMXOD010000021.1"/>
</dbReference>
<evidence type="ECO:0000313" key="2">
    <source>
        <dbReference type="Proteomes" id="UP001523566"/>
    </source>
</evidence>
<dbReference type="InterPro" id="IPR045633">
    <property type="entry name" value="DUF6414"/>
</dbReference>
<protein>
    <submittedName>
        <fullName evidence="1">Uncharacterized protein</fullName>
    </submittedName>
</protein>
<name>A0ABT1EBN3_9FIRM</name>
<proteinExistence type="predicted"/>
<reference evidence="1 2" key="1">
    <citation type="journal article" date="2022" name="Genome Biol. Evol.">
        <title>Host diet, physiology and behaviors set the stage for Lachnospiraceae cladogenesis.</title>
        <authorList>
            <person name="Vera-Ponce De Leon A."/>
            <person name="Schneider M."/>
            <person name="Jahnes B.C."/>
            <person name="Sadowski V."/>
            <person name="Camuy-Velez L.A."/>
            <person name="Duan J."/>
            <person name="Sabree Z.L."/>
        </authorList>
    </citation>
    <scope>NUCLEOTIDE SEQUENCE [LARGE SCALE GENOMIC DNA]</scope>
    <source>
        <strain evidence="1 2">PAL113</strain>
    </source>
</reference>
<dbReference type="Pfam" id="PF19952">
    <property type="entry name" value="DUF6414"/>
    <property type="match status" value="1"/>
</dbReference>
<dbReference type="Proteomes" id="UP001523566">
    <property type="component" value="Unassembled WGS sequence"/>
</dbReference>
<sequence length="293" mass="34008">MKRFIYLDTEVLNSYIAQLNDGLIKQTEKEVGSQEKKETSSTHNIGAEGQLSAKVLGKGLDGKLKYSYEQLKDIENVDLIRDVQTKIVHDNAFEELVEYLKNNNLLSEETRNVGGFIEIKDEFFILDLEYYKKVFCDGDFVNYFLKTKEEELRNKLEAEADENLNREQKRGKSNEIKNLINQQVEEMRKEYTDVGDIIKALMSILPYKRMMCINDLLVVMDDKYCRDEIEMMAFKYSGEAKILGYITNILEDDKNNGVSVFASVNKQMNAILKVLLDHPDKLYVVHPVAIYYE</sequence>
<evidence type="ECO:0000313" key="1">
    <source>
        <dbReference type="EMBL" id="MCP1103243.1"/>
    </source>
</evidence>
<comment type="caution">
    <text evidence="1">The sequence shown here is derived from an EMBL/GenBank/DDBJ whole genome shotgun (WGS) entry which is preliminary data.</text>
</comment>
<dbReference type="EMBL" id="JAMZFW010000021">
    <property type="protein sequence ID" value="MCP1103243.1"/>
    <property type="molecule type" value="Genomic_DNA"/>
</dbReference>
<organism evidence="1 2">
    <name type="scientific">Aequitasia blattaphilus</name>
    <dbReference type="NCBI Taxonomy" id="2949332"/>
    <lineage>
        <taxon>Bacteria</taxon>
        <taxon>Bacillati</taxon>
        <taxon>Bacillota</taxon>
        <taxon>Clostridia</taxon>
        <taxon>Lachnospirales</taxon>
        <taxon>Lachnospiraceae</taxon>
        <taxon>Aequitasia</taxon>
    </lineage>
</organism>